<organism evidence="1 2">
    <name type="scientific">Blattamonas nauphoetae</name>
    <dbReference type="NCBI Taxonomy" id="2049346"/>
    <lineage>
        <taxon>Eukaryota</taxon>
        <taxon>Metamonada</taxon>
        <taxon>Preaxostyla</taxon>
        <taxon>Oxymonadida</taxon>
        <taxon>Blattamonas</taxon>
    </lineage>
</organism>
<evidence type="ECO:0000313" key="2">
    <source>
        <dbReference type="Proteomes" id="UP001281761"/>
    </source>
</evidence>
<dbReference type="Proteomes" id="UP001281761">
    <property type="component" value="Unassembled WGS sequence"/>
</dbReference>
<proteinExistence type="predicted"/>
<accession>A0ABQ9XW54</accession>
<protein>
    <submittedName>
        <fullName evidence="1">Uncharacterized protein</fullName>
    </submittedName>
</protein>
<reference evidence="1 2" key="1">
    <citation type="journal article" date="2022" name="bioRxiv">
        <title>Genomics of Preaxostyla Flagellates Illuminates Evolutionary Transitions and the Path Towards Mitochondrial Loss.</title>
        <authorList>
            <person name="Novak L.V.F."/>
            <person name="Treitli S.C."/>
            <person name="Pyrih J."/>
            <person name="Halakuc P."/>
            <person name="Pipaliya S.V."/>
            <person name="Vacek V."/>
            <person name="Brzon O."/>
            <person name="Soukal P."/>
            <person name="Eme L."/>
            <person name="Dacks J.B."/>
            <person name="Karnkowska A."/>
            <person name="Elias M."/>
            <person name="Hampl V."/>
        </authorList>
    </citation>
    <scope>NUCLEOTIDE SEQUENCE [LARGE SCALE GENOMIC DNA]</scope>
    <source>
        <strain evidence="1">NAU3</strain>
        <tissue evidence="1">Gut</tissue>
    </source>
</reference>
<dbReference type="EMBL" id="JARBJD010000063">
    <property type="protein sequence ID" value="KAK2955718.1"/>
    <property type="molecule type" value="Genomic_DNA"/>
</dbReference>
<gene>
    <name evidence="1" type="ORF">BLNAU_9254</name>
</gene>
<evidence type="ECO:0000313" key="1">
    <source>
        <dbReference type="EMBL" id="KAK2955718.1"/>
    </source>
</evidence>
<comment type="caution">
    <text evidence="1">The sequence shown here is derived from an EMBL/GenBank/DDBJ whole genome shotgun (WGS) entry which is preliminary data.</text>
</comment>
<keyword evidence="2" id="KW-1185">Reference proteome</keyword>
<sequence length="167" mass="18489">MKELVTGTISNYKSSVSIISCSFTNFVCSEVSGGAVSVWTWERTYRTERFTVILSNFTSCSSTTFGGAIRLQVEDAFLFDSCRFENCAATGKYTSGGAITLTRGNPDAIWVNIFDIIDRNGKSSSDISIFKYPFLLHTFTLFAFLNGDSRRSDLQDRSVSECGLIKP</sequence>
<name>A0ABQ9XW54_9EUKA</name>